<dbReference type="Gene3D" id="1.10.150.20">
    <property type="entry name" value="5' to 3' exonuclease, C-terminal subdomain"/>
    <property type="match status" value="1"/>
</dbReference>
<reference evidence="1 2" key="1">
    <citation type="journal article" date="2008" name="Int. J. Syst. Evol. Microbiol.">
        <title>Description of Roseateles aquatilis sp. nov. and Roseateles terrae sp. nov., in the class Betaproteobacteria, and emended description of the genus Roseateles.</title>
        <authorList>
            <person name="Gomila M."/>
            <person name="Bowien B."/>
            <person name="Falsen E."/>
            <person name="Moore E.R."/>
            <person name="Lalucat J."/>
        </authorList>
    </citation>
    <scope>NUCLEOTIDE SEQUENCE [LARGE SCALE GENOMIC DNA]</scope>
    <source>
        <strain evidence="1 2">CCUG 48205</strain>
    </source>
</reference>
<proteinExistence type="predicted"/>
<comment type="caution">
    <text evidence="1">The sequence shown here is derived from an EMBL/GenBank/DDBJ whole genome shotgun (WGS) entry which is preliminary data.</text>
</comment>
<evidence type="ECO:0000313" key="1">
    <source>
        <dbReference type="EMBL" id="OWQ84112.1"/>
    </source>
</evidence>
<evidence type="ECO:0008006" key="3">
    <source>
        <dbReference type="Google" id="ProtNLM"/>
    </source>
</evidence>
<sequence length="111" mass="12187">MPKSSTGTALWPAAKAATKAASAEDCQQLRQIPNVGPAMVKDFGLLGIRTPDDLVGADAFALYQRLCTLTMQRHDPCVLDTFMAAVDFMNGAAPRDWWRYTPQRKAQYPGI</sequence>
<protein>
    <recommendedName>
        <fullName evidence="3">Mitomycin resistance protein</fullName>
    </recommendedName>
</protein>
<dbReference type="EMBL" id="NIOF01000018">
    <property type="protein sequence ID" value="OWQ84112.1"/>
    <property type="molecule type" value="Genomic_DNA"/>
</dbReference>
<dbReference type="Pfam" id="PF11731">
    <property type="entry name" value="Cdd1"/>
    <property type="match status" value="1"/>
</dbReference>
<gene>
    <name evidence="1" type="ORF">CDN99_24855</name>
</gene>
<dbReference type="InterPro" id="IPR021725">
    <property type="entry name" value="Cdd1"/>
</dbReference>
<evidence type="ECO:0000313" key="2">
    <source>
        <dbReference type="Proteomes" id="UP000197468"/>
    </source>
</evidence>
<dbReference type="AlphaFoldDB" id="A0A246IV65"/>
<dbReference type="Proteomes" id="UP000197468">
    <property type="component" value="Unassembled WGS sequence"/>
</dbReference>
<name>A0A246IV65_9BURK</name>
<dbReference type="RefSeq" id="WP_088387884.1">
    <property type="nucleotide sequence ID" value="NZ_NIOF01000018.1"/>
</dbReference>
<accession>A0A246IV65</accession>
<dbReference type="OrthoDB" id="7173324at2"/>
<organism evidence="1 2">
    <name type="scientific">Roseateles aquatilis</name>
    <dbReference type="NCBI Taxonomy" id="431061"/>
    <lineage>
        <taxon>Bacteria</taxon>
        <taxon>Pseudomonadati</taxon>
        <taxon>Pseudomonadota</taxon>
        <taxon>Betaproteobacteria</taxon>
        <taxon>Burkholderiales</taxon>
        <taxon>Sphaerotilaceae</taxon>
        <taxon>Roseateles</taxon>
    </lineage>
</organism>
<keyword evidence="2" id="KW-1185">Reference proteome</keyword>